<evidence type="ECO:0000313" key="12">
    <source>
        <dbReference type="Xenbase" id="XB-GENE-22065955"/>
    </source>
</evidence>
<evidence type="ECO:0000256" key="2">
    <source>
        <dbReference type="ARBA" id="ARBA00004308"/>
    </source>
</evidence>
<evidence type="ECO:0000256" key="7">
    <source>
        <dbReference type="ARBA" id="ARBA00023157"/>
    </source>
</evidence>
<dbReference type="Gene3D" id="4.10.1220.10">
    <property type="entry name" value="EGF-type module"/>
    <property type="match status" value="1"/>
</dbReference>
<dbReference type="SMART" id="SM00192">
    <property type="entry name" value="LDLa"/>
    <property type="match status" value="7"/>
</dbReference>
<dbReference type="SUPFAM" id="SSF57424">
    <property type="entry name" value="LDL receptor-like module"/>
    <property type="match status" value="7"/>
</dbReference>
<keyword evidence="3 9" id="KW-0812">Transmembrane</keyword>
<proteinExistence type="predicted"/>
<keyword evidence="11" id="KW-0675">Receptor</keyword>
<dbReference type="PANTHER" id="PTHR24270">
    <property type="entry name" value="LOW-DENSITY LIPOPROTEIN RECEPTOR-RELATED"/>
    <property type="match status" value="1"/>
</dbReference>
<dbReference type="GeneID" id="105946686"/>
<keyword evidence="6 9" id="KW-0472">Membrane</keyword>
<comment type="caution">
    <text evidence="8">Lacks conserved residue(s) required for the propagation of feature annotation.</text>
</comment>
<dbReference type="InterPro" id="IPR050685">
    <property type="entry name" value="LDLR"/>
</dbReference>
<dbReference type="GO" id="GO:0016192">
    <property type="term" value="P:vesicle-mediated transport"/>
    <property type="evidence" value="ECO:0007669"/>
    <property type="project" value="UniProtKB-ARBA"/>
</dbReference>
<evidence type="ECO:0000256" key="6">
    <source>
        <dbReference type="ARBA" id="ARBA00023136"/>
    </source>
</evidence>
<keyword evidence="5 9" id="KW-1133">Transmembrane helix</keyword>
<name>A0A8J1J3G1_XENTR</name>
<accession>A0A8J1J3G1</accession>
<feature type="disulfide bond" evidence="8">
    <location>
        <begin position="459"/>
        <end position="474"/>
    </location>
</feature>
<dbReference type="GO" id="GO:0016020">
    <property type="term" value="C:membrane"/>
    <property type="evidence" value="ECO:0007669"/>
    <property type="project" value="UniProtKB-SubCell"/>
</dbReference>
<evidence type="ECO:0000313" key="11">
    <source>
        <dbReference type="RefSeq" id="XP_031752392.1"/>
    </source>
</evidence>
<dbReference type="GO" id="GO:0012505">
    <property type="term" value="C:endomembrane system"/>
    <property type="evidence" value="ECO:0007669"/>
    <property type="project" value="UniProtKB-SubCell"/>
</dbReference>
<keyword evidence="10" id="KW-1185">Reference proteome</keyword>
<evidence type="ECO:0000256" key="3">
    <source>
        <dbReference type="ARBA" id="ARBA00022692"/>
    </source>
</evidence>
<feature type="disulfide bond" evidence="8">
    <location>
        <begin position="160"/>
        <end position="175"/>
    </location>
</feature>
<sequence length="529" mass="58572">MEPDVYVVPVNDPYEQPTQSVYDKVMPCAPQVQPAPYEQPTDLVYQNEMPCTPQVQPTPYEQPTDPLYDKVMPCTPQMQPAPPPCSTQVPAGPPKGPFRWSLRKKILVPVGAVSISALVIVVVVLSWYFVTKNQSPSTSPSPCQMYCSYSAQCIYSNQICNGVQDCAYGDDERNCVTLTTTRTTTVTPRTTTPTTTSTTSSPICKLHCLSVFYYDTCVYSNQICDGIRQCLYGDDEQNCVTLTPTTTTTVTPRTTTATTTSTTSSPICKLYCISVFYYYTCVSTNQICDGIQQCLYGDDELNCVTLTTTRTTTATTRTTTATTRTTTATTTSTTSAPICKLYCTSLFYYYTCISTNQICDGIQQCLYGDDELNCVTLTTTTTTTATTRTTTSTTSVPICKLYCISVFYYDTCISTNQICDGIQQCLYGDDELNCATTTPSPCQMYCSYTYACIRAYQICNRVMDCLYGDDERNCASTTLSNPTCQMYCSYTYTCIRAYQICNGVMDCLYGDDERNCGKMSLILQTGEKV</sequence>
<dbReference type="Gene3D" id="4.10.400.10">
    <property type="entry name" value="Low-density Lipoprotein Receptor"/>
    <property type="match status" value="6"/>
</dbReference>
<dbReference type="AGR" id="Xenbase:XB-GENE-22065955"/>
<keyword evidence="7 8" id="KW-1015">Disulfide bond</keyword>
<evidence type="ECO:0000256" key="8">
    <source>
        <dbReference type="PROSITE-ProRule" id="PRU00124"/>
    </source>
</evidence>
<evidence type="ECO:0000256" key="4">
    <source>
        <dbReference type="ARBA" id="ARBA00022737"/>
    </source>
</evidence>
<dbReference type="PRINTS" id="PR00261">
    <property type="entry name" value="LDLRECEPTOR"/>
</dbReference>
<dbReference type="AlphaFoldDB" id="A0A8J1J3G1"/>
<dbReference type="RefSeq" id="XP_031752392.1">
    <property type="nucleotide sequence ID" value="XM_031896532.1"/>
</dbReference>
<dbReference type="InterPro" id="IPR002172">
    <property type="entry name" value="LDrepeatLR_classA_rpt"/>
</dbReference>
<keyword evidence="4" id="KW-0677">Repeat</keyword>
<evidence type="ECO:0000256" key="5">
    <source>
        <dbReference type="ARBA" id="ARBA00022989"/>
    </source>
</evidence>
<reference evidence="11" key="1">
    <citation type="submission" date="2025-08" db="UniProtKB">
        <authorList>
            <consortium name="RefSeq"/>
        </authorList>
    </citation>
    <scope>IDENTIFICATION</scope>
    <source>
        <strain evidence="11">Nigerian</strain>
        <tissue evidence="11">Liver and blood</tissue>
    </source>
</reference>
<dbReference type="Proteomes" id="UP000008143">
    <property type="component" value="Chromosome 2"/>
</dbReference>
<dbReference type="InterPro" id="IPR036055">
    <property type="entry name" value="LDL_receptor-like_sf"/>
</dbReference>
<dbReference type="PROSITE" id="PS01209">
    <property type="entry name" value="LDLRA_1"/>
    <property type="match status" value="1"/>
</dbReference>
<dbReference type="PROSITE" id="PS50068">
    <property type="entry name" value="LDLRA_2"/>
    <property type="match status" value="3"/>
</dbReference>
<comment type="subcellular location">
    <subcellularLocation>
        <location evidence="2">Endomembrane system</location>
    </subcellularLocation>
    <subcellularLocation>
        <location evidence="1">Membrane</location>
        <topology evidence="1">Single-pass membrane protein</topology>
    </subcellularLocation>
</comment>
<feature type="transmembrane region" description="Helical" evidence="9">
    <location>
        <begin position="106"/>
        <end position="130"/>
    </location>
</feature>
<evidence type="ECO:0000256" key="9">
    <source>
        <dbReference type="SAM" id="Phobius"/>
    </source>
</evidence>
<evidence type="ECO:0000256" key="1">
    <source>
        <dbReference type="ARBA" id="ARBA00004167"/>
    </source>
</evidence>
<gene>
    <name evidence="11 12" type="primary">tmprss2.4</name>
</gene>
<protein>
    <submittedName>
        <fullName evidence="11">Very low-density lipoprotein receptor isoform X2</fullName>
    </submittedName>
</protein>
<dbReference type="InterPro" id="IPR023415">
    <property type="entry name" value="LDLR_class-A_CS"/>
</dbReference>
<keyword evidence="11" id="KW-0449">Lipoprotein</keyword>
<dbReference type="Xenbase" id="XB-GENE-22065955">
    <property type="gene designation" value="tmprss2.4"/>
</dbReference>
<dbReference type="CTD" id="105946686"/>
<organism evidence="10 11">
    <name type="scientific">Xenopus tropicalis</name>
    <name type="common">Western clawed frog</name>
    <name type="synonym">Silurana tropicalis</name>
    <dbReference type="NCBI Taxonomy" id="8364"/>
    <lineage>
        <taxon>Eukaryota</taxon>
        <taxon>Metazoa</taxon>
        <taxon>Chordata</taxon>
        <taxon>Craniata</taxon>
        <taxon>Vertebrata</taxon>
        <taxon>Euteleostomi</taxon>
        <taxon>Amphibia</taxon>
        <taxon>Batrachia</taxon>
        <taxon>Anura</taxon>
        <taxon>Pipoidea</taxon>
        <taxon>Pipidae</taxon>
        <taxon>Xenopodinae</taxon>
        <taxon>Xenopus</taxon>
        <taxon>Silurana</taxon>
    </lineage>
</organism>
<evidence type="ECO:0000313" key="10">
    <source>
        <dbReference type="Proteomes" id="UP000008143"/>
    </source>
</evidence>
<dbReference type="FunFam" id="4.10.400.10:FF:000226">
    <property type="entry name" value="Corin, isoform B"/>
    <property type="match status" value="2"/>
</dbReference>
<dbReference type="PANTHER" id="PTHR24270:SF62">
    <property type="entry name" value="LOW-DENSITY LIPOPROTEIN RECEPTOR-RELATED PROTEIN 2"/>
    <property type="match status" value="1"/>
</dbReference>
<dbReference type="CDD" id="cd00112">
    <property type="entry name" value="LDLa"/>
    <property type="match status" value="1"/>
</dbReference>
<feature type="disulfide bond" evidence="8">
    <location>
        <begin position="501"/>
        <end position="516"/>
    </location>
</feature>